<sequence>MSDRQKGLLKAISEVFSNAFNRYCARHIFANFKSYFPDVKVRNLFWAASRSTNIKDFNVAMEGIKAVDLGAYTWLKDIPVDNWSKHAFGTDVKVDHVTNNLTESFNSQIDSIRNKPILQLVESLRTKVMKKFSKREQKAKDWLTDLPPSVRAKVNKFQREGRHIQVIHVGNSEFEVLHEPVTVLVDFSKAICDCGVWQIYGIPCKHAMACITHLGVSLIPYVASCLSKEAYMLTYAGKIHPIPDESSWPQIKGDKVHPPANKRKPGRSKLARRTESDELASHKRSYVLRCGVCKAIGHNKRTCPNVPSHAKKKKKSDGTARGEGSLINVHEHPTVDAQKKEEELAPGKCTGNFFILTSRLIIPTHCDPSSLVFSAIATAASPQYQVQ</sequence>
<name>A0ABM4AGP7_ZIZJJ</name>
<evidence type="ECO:0000256" key="4">
    <source>
        <dbReference type="PROSITE-ProRule" id="PRU00325"/>
    </source>
</evidence>
<dbReference type="InterPro" id="IPR007527">
    <property type="entry name" value="Znf_SWIM"/>
</dbReference>
<keyword evidence="2 4" id="KW-0863">Zinc-finger</keyword>
<evidence type="ECO:0000256" key="2">
    <source>
        <dbReference type="ARBA" id="ARBA00022771"/>
    </source>
</evidence>
<evidence type="ECO:0000313" key="7">
    <source>
        <dbReference type="Proteomes" id="UP001652623"/>
    </source>
</evidence>
<dbReference type="Pfam" id="PF04434">
    <property type="entry name" value="SWIM"/>
    <property type="match status" value="1"/>
</dbReference>
<evidence type="ECO:0000259" key="6">
    <source>
        <dbReference type="PROSITE" id="PS50966"/>
    </source>
</evidence>
<proteinExistence type="predicted"/>
<evidence type="ECO:0000256" key="1">
    <source>
        <dbReference type="ARBA" id="ARBA00022723"/>
    </source>
</evidence>
<evidence type="ECO:0000256" key="3">
    <source>
        <dbReference type="ARBA" id="ARBA00022833"/>
    </source>
</evidence>
<keyword evidence="7" id="KW-1185">Reference proteome</keyword>
<evidence type="ECO:0000313" key="8">
    <source>
        <dbReference type="RefSeq" id="XP_060675900.1"/>
    </source>
</evidence>
<feature type="domain" description="SWIM-type" evidence="6">
    <location>
        <begin position="181"/>
        <end position="215"/>
    </location>
</feature>
<dbReference type="RefSeq" id="XP_060675900.1">
    <property type="nucleotide sequence ID" value="XM_060819917.1"/>
</dbReference>
<dbReference type="SMART" id="SM00575">
    <property type="entry name" value="ZnF_PMZ"/>
    <property type="match status" value="1"/>
</dbReference>
<dbReference type="PANTHER" id="PTHR31973">
    <property type="entry name" value="POLYPROTEIN, PUTATIVE-RELATED"/>
    <property type="match status" value="1"/>
</dbReference>
<dbReference type="GeneID" id="107414690"/>
<keyword evidence="1" id="KW-0479">Metal-binding</keyword>
<dbReference type="PANTHER" id="PTHR31973:SF187">
    <property type="entry name" value="MUTATOR TRANSPOSASE MUDRA PROTEIN"/>
    <property type="match status" value="1"/>
</dbReference>
<keyword evidence="3" id="KW-0862">Zinc</keyword>
<feature type="region of interest" description="Disordered" evidence="5">
    <location>
        <begin position="304"/>
        <end position="326"/>
    </location>
</feature>
<dbReference type="InterPro" id="IPR006564">
    <property type="entry name" value="Znf_PMZ"/>
</dbReference>
<organism evidence="7 8">
    <name type="scientific">Ziziphus jujuba</name>
    <name type="common">Chinese jujube</name>
    <name type="synonym">Ziziphus sativa</name>
    <dbReference type="NCBI Taxonomy" id="326968"/>
    <lineage>
        <taxon>Eukaryota</taxon>
        <taxon>Viridiplantae</taxon>
        <taxon>Streptophyta</taxon>
        <taxon>Embryophyta</taxon>
        <taxon>Tracheophyta</taxon>
        <taxon>Spermatophyta</taxon>
        <taxon>Magnoliopsida</taxon>
        <taxon>eudicotyledons</taxon>
        <taxon>Gunneridae</taxon>
        <taxon>Pentapetalae</taxon>
        <taxon>rosids</taxon>
        <taxon>fabids</taxon>
        <taxon>Rosales</taxon>
        <taxon>Rhamnaceae</taxon>
        <taxon>Paliureae</taxon>
        <taxon>Ziziphus</taxon>
    </lineage>
</organism>
<dbReference type="PROSITE" id="PS50966">
    <property type="entry name" value="ZF_SWIM"/>
    <property type="match status" value="1"/>
</dbReference>
<dbReference type="Proteomes" id="UP001652623">
    <property type="component" value="Chromosome 8"/>
</dbReference>
<protein>
    <submittedName>
        <fullName evidence="8">Uncharacterized protein LOC107414690</fullName>
    </submittedName>
</protein>
<gene>
    <name evidence="8" type="primary">LOC107414690</name>
</gene>
<reference evidence="8" key="1">
    <citation type="submission" date="2025-08" db="UniProtKB">
        <authorList>
            <consortium name="RefSeq"/>
        </authorList>
    </citation>
    <scope>IDENTIFICATION</scope>
    <source>
        <tissue evidence="8">Seedling</tissue>
    </source>
</reference>
<feature type="region of interest" description="Disordered" evidence="5">
    <location>
        <begin position="246"/>
        <end position="277"/>
    </location>
</feature>
<accession>A0ABM4AGP7</accession>
<feature type="compositionally biased region" description="Basic residues" evidence="5">
    <location>
        <begin position="260"/>
        <end position="271"/>
    </location>
</feature>
<evidence type="ECO:0000256" key="5">
    <source>
        <dbReference type="SAM" id="MobiDB-lite"/>
    </source>
</evidence>